<keyword evidence="1" id="KW-1133">Transmembrane helix</keyword>
<keyword evidence="1" id="KW-0472">Membrane</keyword>
<name>A0AAD4KR20_9EURO</name>
<evidence type="ECO:0000313" key="3">
    <source>
        <dbReference type="Proteomes" id="UP001201262"/>
    </source>
</evidence>
<feature type="transmembrane region" description="Helical" evidence="1">
    <location>
        <begin position="705"/>
        <end position="724"/>
    </location>
</feature>
<dbReference type="Proteomes" id="UP001201262">
    <property type="component" value="Unassembled WGS sequence"/>
</dbReference>
<reference evidence="2" key="1">
    <citation type="submission" date="2021-12" db="EMBL/GenBank/DDBJ databases">
        <title>Convergent genome expansion in fungi linked to evolution of root-endophyte symbiosis.</title>
        <authorList>
            <consortium name="DOE Joint Genome Institute"/>
            <person name="Ke Y.-H."/>
            <person name="Bonito G."/>
            <person name="Liao H.-L."/>
            <person name="Looney B."/>
            <person name="Rojas-Flechas A."/>
            <person name="Nash J."/>
            <person name="Hameed K."/>
            <person name="Schadt C."/>
            <person name="Martin F."/>
            <person name="Crous P.W."/>
            <person name="Miettinen O."/>
            <person name="Magnuson J.K."/>
            <person name="Labbe J."/>
            <person name="Jacobson D."/>
            <person name="Doktycz M.J."/>
            <person name="Veneault-Fourrey C."/>
            <person name="Kuo A."/>
            <person name="Mondo S."/>
            <person name="Calhoun S."/>
            <person name="Riley R."/>
            <person name="Ohm R."/>
            <person name="LaButti K."/>
            <person name="Andreopoulos B."/>
            <person name="Pangilinan J."/>
            <person name="Nolan M."/>
            <person name="Tritt A."/>
            <person name="Clum A."/>
            <person name="Lipzen A."/>
            <person name="Daum C."/>
            <person name="Barry K."/>
            <person name="Grigoriev I.V."/>
            <person name="Vilgalys R."/>
        </authorList>
    </citation>
    <scope>NUCLEOTIDE SEQUENCE</scope>
    <source>
        <strain evidence="2">PMI_201</strain>
    </source>
</reference>
<protein>
    <submittedName>
        <fullName evidence="2">Uncharacterized protein</fullName>
    </submittedName>
</protein>
<keyword evidence="3" id="KW-1185">Reference proteome</keyword>
<evidence type="ECO:0000256" key="1">
    <source>
        <dbReference type="SAM" id="Phobius"/>
    </source>
</evidence>
<organism evidence="2 3">
    <name type="scientific">Talaromyces proteolyticus</name>
    <dbReference type="NCBI Taxonomy" id="1131652"/>
    <lineage>
        <taxon>Eukaryota</taxon>
        <taxon>Fungi</taxon>
        <taxon>Dikarya</taxon>
        <taxon>Ascomycota</taxon>
        <taxon>Pezizomycotina</taxon>
        <taxon>Eurotiomycetes</taxon>
        <taxon>Eurotiomycetidae</taxon>
        <taxon>Eurotiales</taxon>
        <taxon>Trichocomaceae</taxon>
        <taxon>Talaromyces</taxon>
        <taxon>Talaromyces sect. Bacilispori</taxon>
    </lineage>
</organism>
<dbReference type="AlphaFoldDB" id="A0AAD4KR20"/>
<comment type="caution">
    <text evidence="2">The sequence shown here is derived from an EMBL/GenBank/DDBJ whole genome shotgun (WGS) entry which is preliminary data.</text>
</comment>
<dbReference type="GeneID" id="70252465"/>
<proteinExistence type="predicted"/>
<accession>A0AAD4KR20</accession>
<sequence length="725" mass="81593">MGHLDQILCRGPVFEQMKHLTTTTQASTVVCVIEWELLQYVKYENLDVHDIEFVFTLNGEFDCACAIPLGDYVRAMWNSNELLEAVKASVAAAFHNNVFDTVKTKSRTGDGSGSRTQIQLVPAVAHHEREHAIVHISGSFEYISKTLEQLSWLAATLRLHHEGQLTISYLDFRAQRIEVEQRTEATFQLRLLSQDRVPQPTSRRSGQCWTSLFTESILAYSFGLPNSERPGSMVGLELPFDIMAAFAGVQFPVHFGDRLGFTSGINVLVPEVMSGDSVLWHFDTVDNILRQATTANKFSDPRLDKLDTSNLRNSRAFLGYNRNSEIIIGTSDFDRVDIAASQVPRTGPAIGLNYEGPLGVGLNAMGHATVNAGTTWRFNRGESAQVKGSELKLDDLIKRSAESPALLYDDQKCIAFLIPELNIVLQMVATHIRQGSQLATSKIPRAKASFNGGAAAYEAVKVAKNLMVPFGTGPPVKYIDIVKDFILILEQRKAQKTMHRRFGEISLKKGLRGWDYTDVQQRKFEFWERELPTSVLKSRPVWWKLFKKSNTVTLFCREISYPIRDCSDENSSACISWDVIPEGQHLLLANVRVLETLKTELCHNKDKYPTRFMLTDKLAWARPVRSRLFEENCTPGGFCNPLQTMRKVTAMTGGNTLWKQEPEFHDNPGELEREGSVLFADDPRAFGKKECRFTQPGQIAPQMKWNIIFVSLCIAVFSFILPAVL</sequence>
<gene>
    <name evidence="2" type="ORF">BGW36DRAFT_462793</name>
</gene>
<evidence type="ECO:0000313" key="2">
    <source>
        <dbReference type="EMBL" id="KAH8695151.1"/>
    </source>
</evidence>
<keyword evidence="1" id="KW-0812">Transmembrane</keyword>
<dbReference type="EMBL" id="JAJTJA010000008">
    <property type="protein sequence ID" value="KAH8695151.1"/>
    <property type="molecule type" value="Genomic_DNA"/>
</dbReference>
<dbReference type="RefSeq" id="XP_046070293.1">
    <property type="nucleotide sequence ID" value="XM_046222178.1"/>
</dbReference>